<comment type="caution">
    <text evidence="2">The sequence shown here is derived from an EMBL/GenBank/DDBJ whole genome shotgun (WGS) entry which is preliminary data.</text>
</comment>
<protein>
    <submittedName>
        <fullName evidence="2">Aminopeptidase</fullName>
    </submittedName>
</protein>
<dbReference type="GO" id="GO:0004177">
    <property type="term" value="F:aminopeptidase activity"/>
    <property type="evidence" value="ECO:0007669"/>
    <property type="project" value="UniProtKB-KW"/>
</dbReference>
<evidence type="ECO:0000256" key="1">
    <source>
        <dbReference type="ARBA" id="ARBA00022723"/>
    </source>
</evidence>
<organism evidence="2 3">
    <name type="scientific">Candidatus Iainarchaeum sp</name>
    <dbReference type="NCBI Taxonomy" id="3101447"/>
    <lineage>
        <taxon>Archaea</taxon>
        <taxon>Candidatus Iainarchaeota</taxon>
        <taxon>Candidatus Iainarchaeia</taxon>
        <taxon>Candidatus Iainarchaeales</taxon>
        <taxon>Candidatus Iainarchaeaceae</taxon>
        <taxon>Candidatus Iainarchaeum</taxon>
    </lineage>
</organism>
<sequence length="334" mass="37325">MGTVMQGAVNATKCVSLRRNEPVLILAEKANIRVGDALRRACEKKTKRIDFFVMEQFGKRPLRFLPEELREAAKRCKVAFSTVGSSRKGKLNERFTVRKPLTDLLMKHNVRFAAMVGVDEECMKQGMCVDYKKIQLACKALYSVVKNAKQITVSSPHGTALVVDFSPKLKWLVADGNIEPGTWSNLPDGEVFTCPANVNGIAVINGSLGDVFSRKYKSLEKTPVRWHIVDSRIVAVECHQNRKLEAEFKRYIKLDRNSNRIGEFAVGANYGVKKIIGNLLQDEKIVGVHMAAGYPYPELTGAKWNSKVHCDGVITKPTVFVDGMLLMDNGKFVF</sequence>
<dbReference type="EMBL" id="DUFG01000005">
    <property type="protein sequence ID" value="HIH07886.1"/>
    <property type="molecule type" value="Genomic_DNA"/>
</dbReference>
<dbReference type="PANTHER" id="PTHR34448">
    <property type="entry name" value="AMINOPEPTIDASE"/>
    <property type="match status" value="1"/>
</dbReference>
<gene>
    <name evidence="2" type="ORF">HA237_00780</name>
</gene>
<dbReference type="InterPro" id="IPR052170">
    <property type="entry name" value="M29_Exopeptidase"/>
</dbReference>
<evidence type="ECO:0000313" key="2">
    <source>
        <dbReference type="EMBL" id="HIH07886.1"/>
    </source>
</evidence>
<dbReference type="GO" id="GO:0006508">
    <property type="term" value="P:proteolysis"/>
    <property type="evidence" value="ECO:0007669"/>
    <property type="project" value="InterPro"/>
</dbReference>
<dbReference type="SUPFAM" id="SSF144052">
    <property type="entry name" value="Thermophilic metalloprotease-like"/>
    <property type="match status" value="1"/>
</dbReference>
<keyword evidence="1" id="KW-0479">Metal-binding</keyword>
<dbReference type="PANTHER" id="PTHR34448:SF1">
    <property type="entry name" value="BLL6088 PROTEIN"/>
    <property type="match status" value="1"/>
</dbReference>
<dbReference type="AlphaFoldDB" id="A0A7J4IY44"/>
<dbReference type="Pfam" id="PF02073">
    <property type="entry name" value="Peptidase_M29"/>
    <property type="match status" value="1"/>
</dbReference>
<proteinExistence type="predicted"/>
<accession>A0A7J4IY44</accession>
<dbReference type="InterPro" id="IPR000787">
    <property type="entry name" value="Peptidase_M29"/>
</dbReference>
<name>A0A7J4IY44_9ARCH</name>
<reference evidence="3" key="1">
    <citation type="journal article" date="2020" name="bioRxiv">
        <title>A rank-normalized archaeal taxonomy based on genome phylogeny resolves widespread incomplete and uneven classifications.</title>
        <authorList>
            <person name="Rinke C."/>
            <person name="Chuvochina M."/>
            <person name="Mussig A.J."/>
            <person name="Chaumeil P.-A."/>
            <person name="Waite D.W."/>
            <person name="Whitman W.B."/>
            <person name="Parks D.H."/>
            <person name="Hugenholtz P."/>
        </authorList>
    </citation>
    <scope>NUCLEOTIDE SEQUENCE [LARGE SCALE GENOMIC DNA]</scope>
</reference>
<keyword evidence="2" id="KW-0378">Hydrolase</keyword>
<dbReference type="Proteomes" id="UP000577419">
    <property type="component" value="Unassembled WGS sequence"/>
</dbReference>
<dbReference type="GO" id="GO:0046872">
    <property type="term" value="F:metal ion binding"/>
    <property type="evidence" value="ECO:0007669"/>
    <property type="project" value="UniProtKB-KW"/>
</dbReference>
<evidence type="ECO:0000313" key="3">
    <source>
        <dbReference type="Proteomes" id="UP000577419"/>
    </source>
</evidence>
<keyword evidence="2" id="KW-0031">Aminopeptidase</keyword>
<keyword evidence="2" id="KW-0645">Protease</keyword>